<dbReference type="KEGG" id="epl:P4G45_10595"/>
<gene>
    <name evidence="1" type="ORF">P4G45_10595</name>
    <name evidence="2" type="ORF">P8936_10565</name>
</gene>
<accession>A0AAU7CW88</accession>
<dbReference type="RefSeq" id="WP_348266451.1">
    <property type="nucleotide sequence ID" value="NZ_CP121194.1"/>
</dbReference>
<dbReference type="AlphaFoldDB" id="A0AAU7D5M3"/>
<reference evidence="2" key="1">
    <citation type="submission" date="2023-03" db="EMBL/GenBank/DDBJ databases">
        <title>Edaphobacter sp.</title>
        <authorList>
            <person name="Huber K.J."/>
            <person name="Papendorf J."/>
            <person name="Pilke C."/>
            <person name="Bunk B."/>
            <person name="Sproeer C."/>
            <person name="Pester M."/>
        </authorList>
    </citation>
    <scope>NUCLEOTIDE SEQUENCE</scope>
    <source>
        <strain evidence="1">DSM 109919</strain>
        <strain evidence="2">DSM 109920</strain>
    </source>
</reference>
<evidence type="ECO:0000313" key="1">
    <source>
        <dbReference type="EMBL" id="XBH08941.1"/>
    </source>
</evidence>
<name>A0AAU7D5M3_9BACT</name>
<organism evidence="2">
    <name type="scientific">Edaphobacter paludis</name>
    <dbReference type="NCBI Taxonomy" id="3035702"/>
    <lineage>
        <taxon>Bacteria</taxon>
        <taxon>Pseudomonadati</taxon>
        <taxon>Acidobacteriota</taxon>
        <taxon>Terriglobia</taxon>
        <taxon>Terriglobales</taxon>
        <taxon>Acidobacteriaceae</taxon>
        <taxon>Edaphobacter</taxon>
    </lineage>
</organism>
<dbReference type="EMBL" id="CP121195">
    <property type="protein sequence ID" value="XBH12151.1"/>
    <property type="molecule type" value="Genomic_DNA"/>
</dbReference>
<dbReference type="EMBL" id="CP121194">
    <property type="protein sequence ID" value="XBH08941.1"/>
    <property type="molecule type" value="Genomic_DNA"/>
</dbReference>
<accession>A0AAU7D5M3</accession>
<sequence>MTALESLLAGLIDYAGLYPPAALDMRTALRNYVSYGRSQHASALGHFIVDINRLTELREVAGDSTRHVRLSLLVSATTDWDSLAGLLHEGFTIDTIEIKTDHPSQIARIARCIPPDLTTYFEVPFDSHASEALEAISAAGARAKLRMGGIVANAFPATLTVADMLKALADRRIPFKATAGLHHPIRSHHPFTYAPDSPSGTMHGFLNLCCSAALLYFGGQVSHAILLLDEQDPGAWHITPDAIAWRNVRWSTDQLRSVREKFFTSFGSCSFAEPMDDLEALGWR</sequence>
<evidence type="ECO:0000313" key="2">
    <source>
        <dbReference type="EMBL" id="XBH12151.1"/>
    </source>
</evidence>
<protein>
    <submittedName>
        <fullName evidence="2">Uncharacterized protein</fullName>
    </submittedName>
</protein>
<proteinExistence type="predicted"/>